<dbReference type="AlphaFoldDB" id="A0A933RXT5"/>
<accession>A0A933RXT5</accession>
<evidence type="ECO:0000313" key="1">
    <source>
        <dbReference type="EMBL" id="MBI5130645.1"/>
    </source>
</evidence>
<dbReference type="Proteomes" id="UP000782519">
    <property type="component" value="Unassembled WGS sequence"/>
</dbReference>
<organism evidence="1 2">
    <name type="scientific">Rhodopseudomonas palustris</name>
    <dbReference type="NCBI Taxonomy" id="1076"/>
    <lineage>
        <taxon>Bacteria</taxon>
        <taxon>Pseudomonadati</taxon>
        <taxon>Pseudomonadota</taxon>
        <taxon>Alphaproteobacteria</taxon>
        <taxon>Hyphomicrobiales</taxon>
        <taxon>Nitrobacteraceae</taxon>
        <taxon>Rhodopseudomonas</taxon>
    </lineage>
</organism>
<gene>
    <name evidence="1" type="ORF">HZA66_14485</name>
</gene>
<dbReference type="EMBL" id="JACRJB010000041">
    <property type="protein sequence ID" value="MBI5130645.1"/>
    <property type="molecule type" value="Genomic_DNA"/>
</dbReference>
<proteinExistence type="predicted"/>
<sequence length="54" mass="6252">MRTKLIRITTTNYPVSRLPPDLREGLDPTATVTVVIEHEEVLPDWFEEDKADKD</sequence>
<comment type="caution">
    <text evidence="1">The sequence shown here is derived from an EMBL/GenBank/DDBJ whole genome shotgun (WGS) entry which is preliminary data.</text>
</comment>
<reference evidence="1" key="1">
    <citation type="submission" date="2020-07" db="EMBL/GenBank/DDBJ databases">
        <title>Huge and variable diversity of episymbiotic CPR bacteria and DPANN archaea in groundwater ecosystems.</title>
        <authorList>
            <person name="He C.Y."/>
            <person name="Keren R."/>
            <person name="Whittaker M."/>
            <person name="Farag I.F."/>
            <person name="Doudna J."/>
            <person name="Cate J.H.D."/>
            <person name="Banfield J.F."/>
        </authorList>
    </citation>
    <scope>NUCLEOTIDE SEQUENCE</scope>
    <source>
        <strain evidence="1">NC_groundwater_1818_Pr3_B-0.1um_66_35</strain>
    </source>
</reference>
<name>A0A933RXT5_RHOPL</name>
<evidence type="ECO:0000313" key="2">
    <source>
        <dbReference type="Proteomes" id="UP000782519"/>
    </source>
</evidence>
<protein>
    <submittedName>
        <fullName evidence="1">Uncharacterized protein</fullName>
    </submittedName>
</protein>